<protein>
    <recommendedName>
        <fullName evidence="7">PTS sugar transporter subunit IIA</fullName>
    </recommendedName>
</protein>
<evidence type="ECO:0000313" key="6">
    <source>
        <dbReference type="Proteomes" id="UP000789752"/>
    </source>
</evidence>
<name>A0ABN7QP67_9BURK</name>
<dbReference type="Pfam" id="PF02302">
    <property type="entry name" value="PTS_IIB"/>
    <property type="match status" value="1"/>
</dbReference>
<dbReference type="SUPFAM" id="SSF55804">
    <property type="entry name" value="Phoshotransferase/anion transport protein"/>
    <property type="match status" value="1"/>
</dbReference>
<dbReference type="Gene3D" id="3.40.930.10">
    <property type="entry name" value="Mannitol-specific EII, Chain A"/>
    <property type="match status" value="1"/>
</dbReference>
<dbReference type="InterPro" id="IPR013011">
    <property type="entry name" value="PTS_EIIB_2"/>
</dbReference>
<dbReference type="PANTHER" id="PTHR47738:SF3">
    <property type="entry name" value="PHOSPHOTRANSFERASE SYSTEM MANNITOL_FRUCTOSE-SPECIFIC IIA DOMAIN CONTAINING PROTEIN"/>
    <property type="match status" value="1"/>
</dbReference>
<evidence type="ECO:0000259" key="4">
    <source>
        <dbReference type="PROSITE" id="PS51099"/>
    </source>
</evidence>
<dbReference type="Gene3D" id="3.40.50.2300">
    <property type="match status" value="1"/>
</dbReference>
<keyword evidence="6" id="KW-1185">Reference proteome</keyword>
<evidence type="ECO:0000256" key="2">
    <source>
        <dbReference type="ARBA" id="ARBA00022683"/>
    </source>
</evidence>
<feature type="domain" description="PTS EIIB type-2" evidence="4">
    <location>
        <begin position="164"/>
        <end position="254"/>
    </location>
</feature>
<organism evidence="5 6">
    <name type="scientific">Paraburkholderia gardini</name>
    <dbReference type="NCBI Taxonomy" id="2823469"/>
    <lineage>
        <taxon>Bacteria</taxon>
        <taxon>Pseudomonadati</taxon>
        <taxon>Pseudomonadota</taxon>
        <taxon>Betaproteobacteria</taxon>
        <taxon>Burkholderiales</taxon>
        <taxon>Burkholderiaceae</taxon>
        <taxon>Paraburkholderia</taxon>
    </lineage>
</organism>
<accession>A0ABN7QP67</accession>
<sequence>MVNSLMAVLEPEAIVLQSEAKTNEEIILILARELERLGYVKPGFANAVIERERSLPTGLKMEGEGNVAVPHTDPCHVLKAGVAMATLKNPVAFANMEDPEESVSVDVVFLLAINDKDKQIETLQTIIATIQDASAIRALKCARTLEEVKSVFGQWSGTKMARIKTILFACGTGVATSTAVNVAVTEEMKKRGLTFNAQQAKATEVLSLADNVDFIVATTPISASVTKPVIKGLAFLTGIGKDKVLDEIEAALRK</sequence>
<feature type="domain" description="PTS EIIA type-2" evidence="3">
    <location>
        <begin position="7"/>
        <end position="155"/>
    </location>
</feature>
<evidence type="ECO:0000259" key="3">
    <source>
        <dbReference type="PROSITE" id="PS51094"/>
    </source>
</evidence>
<gene>
    <name evidence="5" type="ORF">R54767_04106</name>
</gene>
<evidence type="ECO:0008006" key="7">
    <source>
        <dbReference type="Google" id="ProtNLM"/>
    </source>
</evidence>
<dbReference type="EMBL" id="CAJQYY010000026">
    <property type="protein sequence ID" value="CAG4914489.1"/>
    <property type="molecule type" value="Genomic_DNA"/>
</dbReference>
<comment type="caution">
    <text evidence="5">The sequence shown here is derived from an EMBL/GenBank/DDBJ whole genome shotgun (WGS) entry which is preliminary data.</text>
</comment>
<dbReference type="InterPro" id="IPR051541">
    <property type="entry name" value="PTS_SugarTrans_NitroReg"/>
</dbReference>
<evidence type="ECO:0000313" key="5">
    <source>
        <dbReference type="EMBL" id="CAG4914489.1"/>
    </source>
</evidence>
<evidence type="ECO:0000256" key="1">
    <source>
        <dbReference type="ARBA" id="ARBA00022679"/>
    </source>
</evidence>
<keyword evidence="2" id="KW-0598">Phosphotransferase system</keyword>
<dbReference type="InterPro" id="IPR002178">
    <property type="entry name" value="PTS_EIIA_type-2_dom"/>
</dbReference>
<dbReference type="RefSeq" id="WP_228981643.1">
    <property type="nucleotide sequence ID" value="NZ_CAJQYY010000026.1"/>
</dbReference>
<dbReference type="CDD" id="cd00211">
    <property type="entry name" value="PTS_IIA_fru"/>
    <property type="match status" value="1"/>
</dbReference>
<dbReference type="PANTHER" id="PTHR47738">
    <property type="entry name" value="PTS SYSTEM FRUCTOSE-LIKE EIIA COMPONENT-RELATED"/>
    <property type="match status" value="1"/>
</dbReference>
<dbReference type="InterPro" id="IPR003501">
    <property type="entry name" value="PTS_EIIB_2/3"/>
</dbReference>
<dbReference type="InterPro" id="IPR036095">
    <property type="entry name" value="PTS_EIIB-like_sf"/>
</dbReference>
<reference evidence="5 6" key="1">
    <citation type="submission" date="2021-04" db="EMBL/GenBank/DDBJ databases">
        <authorList>
            <person name="Vanwijnsberghe S."/>
        </authorList>
    </citation>
    <scope>NUCLEOTIDE SEQUENCE [LARGE SCALE GENOMIC DNA]</scope>
    <source>
        <strain evidence="5 6">LMG 32171</strain>
    </source>
</reference>
<dbReference type="PROSITE" id="PS51099">
    <property type="entry name" value="PTS_EIIB_TYPE_2"/>
    <property type="match status" value="1"/>
</dbReference>
<proteinExistence type="predicted"/>
<dbReference type="InterPro" id="IPR016152">
    <property type="entry name" value="PTrfase/Anion_transptr"/>
</dbReference>
<dbReference type="PROSITE" id="PS51094">
    <property type="entry name" value="PTS_EIIA_TYPE_2"/>
    <property type="match status" value="1"/>
</dbReference>
<dbReference type="Proteomes" id="UP000789752">
    <property type="component" value="Unassembled WGS sequence"/>
</dbReference>
<keyword evidence="1" id="KW-0808">Transferase</keyword>
<dbReference type="Pfam" id="PF00359">
    <property type="entry name" value="PTS_EIIA_2"/>
    <property type="match status" value="1"/>
</dbReference>
<dbReference type="SUPFAM" id="SSF52794">
    <property type="entry name" value="PTS system IIB component-like"/>
    <property type="match status" value="1"/>
</dbReference>
<dbReference type="CDD" id="cd05566">
    <property type="entry name" value="PTS_IIB_galactitol"/>
    <property type="match status" value="1"/>
</dbReference>